<feature type="domain" description="HTH tetR-type" evidence="3">
    <location>
        <begin position="6"/>
        <end position="66"/>
    </location>
</feature>
<dbReference type="Gene3D" id="1.10.10.60">
    <property type="entry name" value="Homeodomain-like"/>
    <property type="match status" value="1"/>
</dbReference>
<dbReference type="RefSeq" id="WP_286867126.1">
    <property type="nucleotide sequence ID" value="NZ_JAVDSJ010000005.1"/>
</dbReference>
<protein>
    <submittedName>
        <fullName evidence="4">AcrR family transcriptional regulator</fullName>
    </submittedName>
</protein>
<name>A0ABU1PIL4_9BURK</name>
<dbReference type="PANTHER" id="PTHR30055">
    <property type="entry name" value="HTH-TYPE TRANSCRIPTIONAL REGULATOR RUTR"/>
    <property type="match status" value="1"/>
</dbReference>
<dbReference type="InterPro" id="IPR050109">
    <property type="entry name" value="HTH-type_TetR-like_transc_reg"/>
</dbReference>
<dbReference type="InterPro" id="IPR036271">
    <property type="entry name" value="Tet_transcr_reg_TetR-rel_C_sf"/>
</dbReference>
<evidence type="ECO:0000256" key="1">
    <source>
        <dbReference type="ARBA" id="ARBA00023125"/>
    </source>
</evidence>
<accession>A0ABU1PIL4</accession>
<dbReference type="PRINTS" id="PR00455">
    <property type="entry name" value="HTHTETR"/>
</dbReference>
<evidence type="ECO:0000313" key="4">
    <source>
        <dbReference type="EMBL" id="MDR6585694.1"/>
    </source>
</evidence>
<dbReference type="Gene3D" id="1.10.357.10">
    <property type="entry name" value="Tetracycline Repressor, domain 2"/>
    <property type="match status" value="1"/>
</dbReference>
<proteinExistence type="predicted"/>
<comment type="caution">
    <text evidence="4">The sequence shown here is derived from an EMBL/GenBank/DDBJ whole genome shotgun (WGS) entry which is preliminary data.</text>
</comment>
<organism evidence="4 5">
    <name type="scientific">Herbaspirillum frisingense</name>
    <dbReference type="NCBI Taxonomy" id="92645"/>
    <lineage>
        <taxon>Bacteria</taxon>
        <taxon>Pseudomonadati</taxon>
        <taxon>Pseudomonadota</taxon>
        <taxon>Betaproteobacteria</taxon>
        <taxon>Burkholderiales</taxon>
        <taxon>Oxalobacteraceae</taxon>
        <taxon>Herbaspirillum</taxon>
    </lineage>
</organism>
<dbReference type="Pfam" id="PF00440">
    <property type="entry name" value="TetR_N"/>
    <property type="match status" value="1"/>
</dbReference>
<dbReference type="SUPFAM" id="SSF46689">
    <property type="entry name" value="Homeodomain-like"/>
    <property type="match status" value="1"/>
</dbReference>
<gene>
    <name evidence="4" type="ORF">J2W50_003912</name>
</gene>
<keyword evidence="1 2" id="KW-0238">DNA-binding</keyword>
<dbReference type="PANTHER" id="PTHR30055:SF146">
    <property type="entry name" value="HTH-TYPE TRANSCRIPTIONAL DUAL REGULATOR CECR"/>
    <property type="match status" value="1"/>
</dbReference>
<dbReference type="Proteomes" id="UP001260715">
    <property type="component" value="Unassembled WGS sequence"/>
</dbReference>
<evidence type="ECO:0000259" key="3">
    <source>
        <dbReference type="PROSITE" id="PS50977"/>
    </source>
</evidence>
<dbReference type="EMBL" id="JAVDSJ010000005">
    <property type="protein sequence ID" value="MDR6585694.1"/>
    <property type="molecule type" value="Genomic_DNA"/>
</dbReference>
<feature type="DNA-binding region" description="H-T-H motif" evidence="2">
    <location>
        <begin position="29"/>
        <end position="48"/>
    </location>
</feature>
<evidence type="ECO:0000313" key="5">
    <source>
        <dbReference type="Proteomes" id="UP001260715"/>
    </source>
</evidence>
<reference evidence="4 5" key="1">
    <citation type="submission" date="2023-07" db="EMBL/GenBank/DDBJ databases">
        <title>Sorghum-associated microbial communities from plants grown in Nebraska, USA.</title>
        <authorList>
            <person name="Schachtman D."/>
        </authorList>
    </citation>
    <scope>NUCLEOTIDE SEQUENCE [LARGE SCALE GENOMIC DNA]</scope>
    <source>
        <strain evidence="4 5">596</strain>
    </source>
</reference>
<sequence length="199" mass="22014">MRVKTVEQRNEFIDAAGHLFIQQGYAAVTMEAIAAEAGKSKVTLYNYFSSKEELFEAFVVQAGAGAVEELTKVYVEEDSARDILQRLGLALLRLVSRPDVIALDQLIIGEAKRYPELARIFFKNGPKRTVDALAEVMALCMERGKITASDAQLAALHFKGICAGDLIENLMWGTINVPTTRELQRISKDAANAFLNGYR</sequence>
<keyword evidence="5" id="KW-1185">Reference proteome</keyword>
<dbReference type="SUPFAM" id="SSF48498">
    <property type="entry name" value="Tetracyclin repressor-like, C-terminal domain"/>
    <property type="match status" value="1"/>
</dbReference>
<dbReference type="InterPro" id="IPR001647">
    <property type="entry name" value="HTH_TetR"/>
</dbReference>
<dbReference type="PROSITE" id="PS50977">
    <property type="entry name" value="HTH_TETR_2"/>
    <property type="match status" value="1"/>
</dbReference>
<evidence type="ECO:0000256" key="2">
    <source>
        <dbReference type="PROSITE-ProRule" id="PRU00335"/>
    </source>
</evidence>
<dbReference type="Pfam" id="PF14246">
    <property type="entry name" value="TetR_C_7"/>
    <property type="match status" value="1"/>
</dbReference>
<dbReference type="InterPro" id="IPR009057">
    <property type="entry name" value="Homeodomain-like_sf"/>
</dbReference>
<dbReference type="InterPro" id="IPR039536">
    <property type="entry name" value="TetR_C_Proteobacteria"/>
</dbReference>